<feature type="region of interest" description="Disordered" evidence="1">
    <location>
        <begin position="130"/>
        <end position="181"/>
    </location>
</feature>
<sequence>MDFTSTNRMREQSNRTGLRESSPAASSAVAVAFEQQLSEIANSGGGGKAIPAGSASQPSPIGGRLNPSNGGEVLEFIGRGDPAKLQPALGHLPTSQSTGGIVSIGRPKRKAVSLINSGDATPLEPRWVGASAAQQNASQNAGSWPKQRPAAARDQDAGLEPMAEPGPSSTPPRPAQSVRRRNQPLYPEDAPLILGLDDALVKAGASEHTVNDYVRALRRFGRWLFANDKTPMKYRLDQQSLTDDAREFLGKRNPKVLLPAIDHLRTSQSTGGIAPIAGRAELTPHPEDTALIAALIKEYRDNADIETGKRNATALRSFSDYLRQRNKKGIAGRLSGKALDGDVKVYRMDAGGDRRIGSALAYLRKSHAGAKAIERERHVPVVADPKDAVLMEPRRVGEALSQYSASHEAGNWPKELAAAAHDQDDVRFELTDEPGPLSFPRPARSVRVRRKQQPLYPQDASLILGLEEALAKSNAAELTIKNNAQILRRFGRWLHANNKTSIGARLNSKSLSDGGEVLEFIGKGNPARLLTALGHLRSSQSTGGIVAIGRSKRNAPPGAVSLINCGDATSLAPSWVGDAAAQHSASHEAGSWPKLLRAAARDQTVGLELMDEPGPSSFLEHDQARYPGVSNHQRSRDDLMGVPPSSNNLMPSEEAFVGDEHDTAGLRPAKRQRKLNAPPAVAIQLQLNGIANSGGCMPMQPSAYQVGALPLEEQLVVRGRESEYIPRLQSEIRGIGGAAAQHSAPHDAIAPRFVVPMEDYDQDLLWEGMNKADSLPSLGSSASHCQPPASAGAVHALNRRHDRHPGADEFAGSSVLPRRKDGGFEAMVHRNPPTPFELNAMVPAPDFPPPFAGPVPAHHHGARQPSVPQELSPVPTSSNGKGLAWLSEELVRRQMQELASLL</sequence>
<reference evidence="2 3" key="1">
    <citation type="submission" date="2016-10" db="EMBL/GenBank/DDBJ databases">
        <authorList>
            <person name="de Groot N.N."/>
        </authorList>
    </citation>
    <scope>NUCLEOTIDE SEQUENCE [LARGE SCALE GENOMIC DNA]</scope>
    <source>
        <strain evidence="2 3">CGMCC 1.12097</strain>
    </source>
</reference>
<organism evidence="2 3">
    <name type="scientific">Mesorhizobium qingshengii</name>
    <dbReference type="NCBI Taxonomy" id="1165689"/>
    <lineage>
        <taxon>Bacteria</taxon>
        <taxon>Pseudomonadati</taxon>
        <taxon>Pseudomonadota</taxon>
        <taxon>Alphaproteobacteria</taxon>
        <taxon>Hyphomicrobiales</taxon>
        <taxon>Phyllobacteriaceae</taxon>
        <taxon>Mesorhizobium</taxon>
    </lineage>
</organism>
<evidence type="ECO:0000313" key="3">
    <source>
        <dbReference type="Proteomes" id="UP000198588"/>
    </source>
</evidence>
<feature type="region of interest" description="Disordered" evidence="1">
    <location>
        <begin position="851"/>
        <end position="880"/>
    </location>
</feature>
<feature type="compositionally biased region" description="Polar residues" evidence="1">
    <location>
        <begin position="866"/>
        <end position="880"/>
    </location>
</feature>
<name>A0A1G5ZYM5_9HYPH</name>
<feature type="compositionally biased region" description="Low complexity" evidence="1">
    <location>
        <begin position="130"/>
        <end position="143"/>
    </location>
</feature>
<feature type="non-terminal residue" evidence="2">
    <location>
        <position position="902"/>
    </location>
</feature>
<gene>
    <name evidence="2" type="ORF">SAMN02927914_06724</name>
</gene>
<accession>A0A1G5ZYM5</accession>
<evidence type="ECO:0000313" key="2">
    <source>
        <dbReference type="EMBL" id="SDA99802.1"/>
    </source>
</evidence>
<proteinExistence type="predicted"/>
<evidence type="ECO:0000256" key="1">
    <source>
        <dbReference type="SAM" id="MobiDB-lite"/>
    </source>
</evidence>
<dbReference type="Proteomes" id="UP000198588">
    <property type="component" value="Unassembled WGS sequence"/>
</dbReference>
<feature type="region of interest" description="Disordered" evidence="1">
    <location>
        <begin position="1"/>
        <end position="29"/>
    </location>
</feature>
<feature type="region of interest" description="Disordered" evidence="1">
    <location>
        <begin position="41"/>
        <end position="73"/>
    </location>
</feature>
<dbReference type="EMBL" id="FMXM01000060">
    <property type="protein sequence ID" value="SDA99802.1"/>
    <property type="molecule type" value="Genomic_DNA"/>
</dbReference>
<protein>
    <submittedName>
        <fullName evidence="2">Uncharacterized protein</fullName>
    </submittedName>
</protein>
<feature type="region of interest" description="Disordered" evidence="1">
    <location>
        <begin position="612"/>
        <end position="639"/>
    </location>
</feature>
<dbReference type="AlphaFoldDB" id="A0A1G5ZYM5"/>